<dbReference type="Proteomes" id="UP000009186">
    <property type="component" value="Chromosome"/>
</dbReference>
<dbReference type="RefSeq" id="WP_014083414.1">
    <property type="nucleotide sequence ID" value="NC_016001.1"/>
</dbReference>
<dbReference type="eggNOG" id="COG4859">
    <property type="taxonomic scope" value="Bacteria"/>
</dbReference>
<name>G2Z6U6_FLABF</name>
<proteinExistence type="predicted"/>
<dbReference type="AlphaFoldDB" id="G2Z6U6"/>
<reference evidence="1 2" key="1">
    <citation type="journal article" date="2011" name="Appl. Environ. Microbiol.">
        <title>Complete genome sequence of the fish pathogen Flavobacterium branchiophilum.</title>
        <authorList>
            <consortium name="1:IP"/>
            <consortium name="Microbial Evolutionary Genomics,F-75015 Paris"/>
            <consortium name="France 2:CNRS"/>
            <consortium name="URA2171"/>
            <consortium name="F-75015 Paris,France 3:Unite de Virologie et Immunologie Mol."/>
            <consortium name="INRA,78352 Jouy en Josas Cedex"/>
            <consortium name="France. 4:Unite de Mathemathique"/>
            <consortium name="Informatique et Genome,INRA"/>
            <consortium name="78352 Jouy en Josas Cedex"/>
            <consortium name="France. 5:CEA/Genoscope"/>
            <consortium name="Evry"/>
            <consortium name="France"/>
            <person name="Touchon M."/>
            <person name="Barbier P."/>
            <person name="Bernardet J.F."/>
            <person name="Loux V."/>
            <person name="Vacherie B."/>
            <person name="Barbe V."/>
            <person name="Rocha E.P."/>
            <person name="Duchaud E."/>
        </authorList>
    </citation>
    <scope>NUCLEOTIDE SEQUENCE [LARGE SCALE GENOMIC DNA]</scope>
    <source>
        <strain evidence="1 2">FL-15</strain>
    </source>
</reference>
<organism evidence="1 2">
    <name type="scientific">Flavobacterium branchiophilum (strain FL-15)</name>
    <dbReference type="NCBI Taxonomy" id="1034807"/>
    <lineage>
        <taxon>Bacteria</taxon>
        <taxon>Pseudomonadati</taxon>
        <taxon>Bacteroidota</taxon>
        <taxon>Flavobacteriia</taxon>
        <taxon>Flavobacteriales</taxon>
        <taxon>Flavobacteriaceae</taxon>
        <taxon>Flavobacterium</taxon>
    </lineage>
</organism>
<sequence>MMTEHEHNCIDKKKLSDDIEKLGWAVMLLEETDYLPSFAYTVGLWKNFNHPEIISFGLPTNTLQIILNDAGEIAKAGHKIEEGKNYGDFFENSDTQFLKVDTRNISDYFGQAINYYQTSDFPAIQLVWTDQNNHFPWDKVFEKDFEFSQPLLDRNANFKFREAKNLGIFTTRQWLELDKPILHVIHDNDGDWQFLTCDQLPNDAKLVALEQMTIKDKTLNEVYNLDYGEQAKRACIGGQWTRTKMVDGKEAKDY</sequence>
<keyword evidence="2" id="KW-1185">Reference proteome</keyword>
<accession>G2Z6U6</accession>
<dbReference type="STRING" id="1034807.FBFL15_0834"/>
<evidence type="ECO:0000313" key="1">
    <source>
        <dbReference type="EMBL" id="CCB68938.1"/>
    </source>
</evidence>
<dbReference type="KEGG" id="fbr:FBFL15_0834"/>
<dbReference type="InterPro" id="IPR025358">
    <property type="entry name" value="DUF4262"/>
</dbReference>
<gene>
    <name evidence="1" type="ordered locus">FBFL15_0834</name>
</gene>
<protein>
    <recommendedName>
        <fullName evidence="3">DUF4262 domain-containing protein</fullName>
    </recommendedName>
</protein>
<evidence type="ECO:0008006" key="3">
    <source>
        <dbReference type="Google" id="ProtNLM"/>
    </source>
</evidence>
<dbReference type="HOGENOM" id="CLU_094847_0_0_10"/>
<dbReference type="Pfam" id="PF14081">
    <property type="entry name" value="DUF4262"/>
    <property type="match status" value="1"/>
</dbReference>
<dbReference type="EMBL" id="FQ859183">
    <property type="protein sequence ID" value="CCB68938.1"/>
    <property type="molecule type" value="Genomic_DNA"/>
</dbReference>
<evidence type="ECO:0000313" key="2">
    <source>
        <dbReference type="Proteomes" id="UP000009186"/>
    </source>
</evidence>